<organism evidence="2 3">
    <name type="scientific">Aspergillus japonicus CBS 114.51</name>
    <dbReference type="NCBI Taxonomy" id="1448312"/>
    <lineage>
        <taxon>Eukaryota</taxon>
        <taxon>Fungi</taxon>
        <taxon>Dikarya</taxon>
        <taxon>Ascomycota</taxon>
        <taxon>Pezizomycotina</taxon>
        <taxon>Eurotiomycetes</taxon>
        <taxon>Eurotiomycetidae</taxon>
        <taxon>Eurotiales</taxon>
        <taxon>Aspergillaceae</taxon>
        <taxon>Aspergillus</taxon>
        <taxon>Aspergillus subgen. Circumdati</taxon>
    </lineage>
</organism>
<protein>
    <recommendedName>
        <fullName evidence="1">FAD/NAD(P)-binding domain-containing protein</fullName>
    </recommendedName>
</protein>
<dbReference type="Gene3D" id="3.50.50.60">
    <property type="entry name" value="FAD/NAD(P)-binding domain"/>
    <property type="match status" value="1"/>
</dbReference>
<dbReference type="RefSeq" id="XP_025525896.1">
    <property type="nucleotide sequence ID" value="XM_025676700.1"/>
</dbReference>
<dbReference type="GeneID" id="37180393"/>
<dbReference type="EMBL" id="KZ824808">
    <property type="protein sequence ID" value="RAH80002.1"/>
    <property type="molecule type" value="Genomic_DNA"/>
</dbReference>
<dbReference type="Pfam" id="PF07992">
    <property type="entry name" value="Pyr_redox_2"/>
    <property type="match status" value="1"/>
</dbReference>
<evidence type="ECO:0000259" key="1">
    <source>
        <dbReference type="Pfam" id="PF07992"/>
    </source>
</evidence>
<dbReference type="InterPro" id="IPR036188">
    <property type="entry name" value="FAD/NAD-bd_sf"/>
</dbReference>
<dbReference type="Proteomes" id="UP000249497">
    <property type="component" value="Unassembled WGS sequence"/>
</dbReference>
<dbReference type="GO" id="GO:0016491">
    <property type="term" value="F:oxidoreductase activity"/>
    <property type="evidence" value="ECO:0007669"/>
    <property type="project" value="InterPro"/>
</dbReference>
<feature type="domain" description="FAD/NAD(P)-binding" evidence="1">
    <location>
        <begin position="11"/>
        <end position="309"/>
    </location>
</feature>
<dbReference type="SUPFAM" id="SSF51905">
    <property type="entry name" value="FAD/NAD(P)-binding domain"/>
    <property type="match status" value="1"/>
</dbReference>
<dbReference type="PRINTS" id="PR00411">
    <property type="entry name" value="PNDRDTASEI"/>
</dbReference>
<accession>A0A8T8WX86</accession>
<dbReference type="InterPro" id="IPR023753">
    <property type="entry name" value="FAD/NAD-binding_dom"/>
</dbReference>
<dbReference type="InterPro" id="IPR053275">
    <property type="entry name" value="Agnestin_monoxygenase"/>
</dbReference>
<sequence length="392" mass="43039">MFNSTKMKSTYDAVVVGAGPGGMSTVAALLDAGAQKVLWVDPAWQGGRLNGLYREISSNTTVAIYLKAINSSQTLRSIIDSTPSPNAVTKLESMDHNSTCQLSVAGDMICMLIEGLLARPEVEKLTAQVEEARLDNIWTLTTTPPSPTPIKSHRTILSTGSHPRTPTTHQNHNRNLHQLDLDTCMRRSLLPDLLPRNHPSTIAVIGNSHSGILVVRNLYELAQAGDHSVKIINFHRRPIKYAIYTDEGIIFDNTGLKGATAEWAREVLEKSPDSGIVQFVDDGEDEEAAFEEWLPRCTHVVWAVGYERNPIPRVLVEGRRVDGDLVFDMRSSGFRVVGLEGLEGVVVRGLYGVGIAFPEEVEDPEGHVEAAVGVAKFIAFTQRVKERWVGRG</sequence>
<dbReference type="PANTHER" id="PTHR38688:SF1">
    <property type="entry name" value="FAD_NAD(P)-BINDING DOMAIN-CONTAINING PROTEIN"/>
    <property type="match status" value="1"/>
</dbReference>
<gene>
    <name evidence="2" type="ORF">BO86DRAFT_449352</name>
</gene>
<evidence type="ECO:0000313" key="2">
    <source>
        <dbReference type="EMBL" id="RAH80002.1"/>
    </source>
</evidence>
<dbReference type="OrthoDB" id="432536at2759"/>
<evidence type="ECO:0000313" key="3">
    <source>
        <dbReference type="Proteomes" id="UP000249497"/>
    </source>
</evidence>
<keyword evidence="3" id="KW-1185">Reference proteome</keyword>
<dbReference type="AlphaFoldDB" id="A0A8T8WX86"/>
<reference evidence="2 3" key="1">
    <citation type="submission" date="2018-02" db="EMBL/GenBank/DDBJ databases">
        <title>The genomes of Aspergillus section Nigri reveals drivers in fungal speciation.</title>
        <authorList>
            <consortium name="DOE Joint Genome Institute"/>
            <person name="Vesth T.C."/>
            <person name="Nybo J."/>
            <person name="Theobald S."/>
            <person name="Brandl J."/>
            <person name="Frisvad J.C."/>
            <person name="Nielsen K.F."/>
            <person name="Lyhne E.K."/>
            <person name="Kogle M.E."/>
            <person name="Kuo A."/>
            <person name="Riley R."/>
            <person name="Clum A."/>
            <person name="Nolan M."/>
            <person name="Lipzen A."/>
            <person name="Salamov A."/>
            <person name="Henrissat B."/>
            <person name="Wiebenga A."/>
            <person name="De vries R.P."/>
            <person name="Grigoriev I.V."/>
            <person name="Mortensen U.H."/>
            <person name="Andersen M.R."/>
            <person name="Baker S.E."/>
        </authorList>
    </citation>
    <scope>NUCLEOTIDE SEQUENCE [LARGE SCALE GENOMIC DNA]</scope>
    <source>
        <strain evidence="2 3">CBS 114.51</strain>
    </source>
</reference>
<dbReference type="PANTHER" id="PTHR38688">
    <property type="entry name" value="PYR_REDOX_2 DOMAIN-CONTAINING PROTEIN"/>
    <property type="match status" value="1"/>
</dbReference>
<name>A0A8T8WX86_ASPJA</name>
<proteinExistence type="predicted"/>